<comment type="similarity">
    <text evidence="1">Belongs to the Gfa family.</text>
</comment>
<dbReference type="PANTHER" id="PTHR28620:SF1">
    <property type="entry name" value="CENP-V_GFA DOMAIN-CONTAINING PROTEIN"/>
    <property type="match status" value="1"/>
</dbReference>
<protein>
    <submittedName>
        <fullName evidence="5">Glutathione-dependent formaldehyde-activating enzyme</fullName>
    </submittedName>
</protein>
<dbReference type="InterPro" id="IPR052355">
    <property type="entry name" value="CENP-V-like"/>
</dbReference>
<dbReference type="Gene3D" id="2.170.150.70">
    <property type="match status" value="2"/>
</dbReference>
<evidence type="ECO:0000256" key="1">
    <source>
        <dbReference type="ARBA" id="ARBA00005495"/>
    </source>
</evidence>
<dbReference type="EMBL" id="JARJLG010000022">
    <property type="protein sequence ID" value="KAJ7770994.1"/>
    <property type="molecule type" value="Genomic_DNA"/>
</dbReference>
<sequence length="265" mass="28961">MSIESIEQLIDYRGNCHCGAFKFTLKAPALKEVHACNCSFCSKNGCLWTFPVTSENFVVVRGDEDSTLKTYQFGKRTMAHKFCPTCGTTVMARVHSNVGINTRALVDVDATTLGVVTIDGASREPLYQIPEPLAAGPVAEGTTIYTGSCHCGAVGYNVQLPKPLASARACNCSICHRDAAVWIYPRTTTVSFKGRDSIVEYTFGKRETYHGFCGTCGVAIYERYLGDASVKTALNVRTMNELDLASMEIKMLDGKAFLPAYESPW</sequence>
<keyword evidence="6" id="KW-1185">Reference proteome</keyword>
<comment type="caution">
    <text evidence="5">The sequence shown here is derived from an EMBL/GenBank/DDBJ whole genome shotgun (WGS) entry which is preliminary data.</text>
</comment>
<dbReference type="Proteomes" id="UP001215280">
    <property type="component" value="Unassembled WGS sequence"/>
</dbReference>
<evidence type="ECO:0000313" key="6">
    <source>
        <dbReference type="Proteomes" id="UP001215280"/>
    </source>
</evidence>
<evidence type="ECO:0000259" key="4">
    <source>
        <dbReference type="PROSITE" id="PS51891"/>
    </source>
</evidence>
<dbReference type="PROSITE" id="PS51891">
    <property type="entry name" value="CENP_V_GFA"/>
    <property type="match status" value="2"/>
</dbReference>
<feature type="domain" description="CENP-V/GFA" evidence="4">
    <location>
        <begin position="12"/>
        <end position="124"/>
    </location>
</feature>
<dbReference type="GO" id="GO:0016846">
    <property type="term" value="F:carbon-sulfur lyase activity"/>
    <property type="evidence" value="ECO:0007669"/>
    <property type="project" value="InterPro"/>
</dbReference>
<keyword evidence="3" id="KW-0862">Zinc</keyword>
<name>A0AAD7JSK3_9AGAR</name>
<reference evidence="5" key="1">
    <citation type="submission" date="2023-03" db="EMBL/GenBank/DDBJ databases">
        <title>Massive genome expansion in bonnet fungi (Mycena s.s.) driven by repeated elements and novel gene families across ecological guilds.</title>
        <authorList>
            <consortium name="Lawrence Berkeley National Laboratory"/>
            <person name="Harder C.B."/>
            <person name="Miyauchi S."/>
            <person name="Viragh M."/>
            <person name="Kuo A."/>
            <person name="Thoen E."/>
            <person name="Andreopoulos B."/>
            <person name="Lu D."/>
            <person name="Skrede I."/>
            <person name="Drula E."/>
            <person name="Henrissat B."/>
            <person name="Morin E."/>
            <person name="Kohler A."/>
            <person name="Barry K."/>
            <person name="LaButti K."/>
            <person name="Morin E."/>
            <person name="Salamov A."/>
            <person name="Lipzen A."/>
            <person name="Mereny Z."/>
            <person name="Hegedus B."/>
            <person name="Baldrian P."/>
            <person name="Stursova M."/>
            <person name="Weitz H."/>
            <person name="Taylor A."/>
            <person name="Grigoriev I.V."/>
            <person name="Nagy L.G."/>
            <person name="Martin F."/>
            <person name="Kauserud H."/>
        </authorList>
    </citation>
    <scope>NUCLEOTIDE SEQUENCE</scope>
    <source>
        <strain evidence="5">CBHHK188m</strain>
    </source>
</reference>
<feature type="domain" description="CENP-V/GFA" evidence="4">
    <location>
        <begin position="145"/>
        <end position="265"/>
    </location>
</feature>
<organism evidence="5 6">
    <name type="scientific">Mycena maculata</name>
    <dbReference type="NCBI Taxonomy" id="230809"/>
    <lineage>
        <taxon>Eukaryota</taxon>
        <taxon>Fungi</taxon>
        <taxon>Dikarya</taxon>
        <taxon>Basidiomycota</taxon>
        <taxon>Agaricomycotina</taxon>
        <taxon>Agaricomycetes</taxon>
        <taxon>Agaricomycetidae</taxon>
        <taxon>Agaricales</taxon>
        <taxon>Marasmiineae</taxon>
        <taxon>Mycenaceae</taxon>
        <taxon>Mycena</taxon>
    </lineage>
</organism>
<dbReference type="InterPro" id="IPR011057">
    <property type="entry name" value="Mss4-like_sf"/>
</dbReference>
<dbReference type="InterPro" id="IPR006913">
    <property type="entry name" value="CENP-V/GFA"/>
</dbReference>
<dbReference type="GO" id="GO:0046872">
    <property type="term" value="F:metal ion binding"/>
    <property type="evidence" value="ECO:0007669"/>
    <property type="project" value="UniProtKB-KW"/>
</dbReference>
<dbReference type="PANTHER" id="PTHR28620">
    <property type="entry name" value="CENTROMERE PROTEIN V"/>
    <property type="match status" value="1"/>
</dbReference>
<dbReference type="Pfam" id="PF04828">
    <property type="entry name" value="GFA"/>
    <property type="match status" value="2"/>
</dbReference>
<dbReference type="SUPFAM" id="SSF51316">
    <property type="entry name" value="Mss4-like"/>
    <property type="match status" value="2"/>
</dbReference>
<gene>
    <name evidence="5" type="ORF">DFH07DRAFT_804440</name>
</gene>
<evidence type="ECO:0000256" key="3">
    <source>
        <dbReference type="ARBA" id="ARBA00022833"/>
    </source>
</evidence>
<proteinExistence type="inferred from homology"/>
<keyword evidence="2" id="KW-0479">Metal-binding</keyword>
<evidence type="ECO:0000313" key="5">
    <source>
        <dbReference type="EMBL" id="KAJ7770994.1"/>
    </source>
</evidence>
<accession>A0AAD7JSK3</accession>
<dbReference type="AlphaFoldDB" id="A0AAD7JSK3"/>
<evidence type="ECO:0000256" key="2">
    <source>
        <dbReference type="ARBA" id="ARBA00022723"/>
    </source>
</evidence>